<feature type="chain" id="PRO_5029660993" evidence="1">
    <location>
        <begin position="22"/>
        <end position="219"/>
    </location>
</feature>
<keyword evidence="3" id="KW-1185">Reference proteome</keyword>
<reference evidence="2" key="1">
    <citation type="submission" date="2020-06" db="EMBL/GenBank/DDBJ databases">
        <title>Draft genome of Bugula neritina, a colonial animal packing powerful symbionts and potential medicines.</title>
        <authorList>
            <person name="Rayko M."/>
        </authorList>
    </citation>
    <scope>NUCLEOTIDE SEQUENCE [LARGE SCALE GENOMIC DNA]</scope>
    <source>
        <strain evidence="2">Kwan_BN1</strain>
    </source>
</reference>
<evidence type="ECO:0000256" key="1">
    <source>
        <dbReference type="SAM" id="SignalP"/>
    </source>
</evidence>
<protein>
    <submittedName>
        <fullName evidence="2">Uncharacterized protein</fullName>
    </submittedName>
</protein>
<name>A0A7J7JUB3_BUGNE</name>
<dbReference type="Proteomes" id="UP000593567">
    <property type="component" value="Unassembled WGS sequence"/>
</dbReference>
<evidence type="ECO:0000313" key="2">
    <source>
        <dbReference type="EMBL" id="KAF6029970.1"/>
    </source>
</evidence>
<evidence type="ECO:0000313" key="3">
    <source>
        <dbReference type="Proteomes" id="UP000593567"/>
    </source>
</evidence>
<accession>A0A7J7JUB3</accession>
<proteinExistence type="predicted"/>
<comment type="caution">
    <text evidence="2">The sequence shown here is derived from an EMBL/GenBank/DDBJ whole genome shotgun (WGS) entry which is preliminary data.</text>
</comment>
<dbReference type="EMBL" id="VXIV02001772">
    <property type="protein sequence ID" value="KAF6029970.1"/>
    <property type="molecule type" value="Genomic_DNA"/>
</dbReference>
<sequence>MKLEYFISNCFLFSLFHQLSANQHSHTDKPICKDRTKWRYVAEQSVMPQDFSIVYMSETHPELYNFITSPDGRRMAVGIPENDKKYRDACANLCLTEKDFQCRFVAFVFPYVCILAEHTNNFVTDVAFSNQFFEVPRVCLPNDGCKRVGEYFADSFSRCHFYQCSPAAGFNTLQAVQHRCPTSTLTRDNFLTSRDNNVFTQPCSVFGTECMRTFPLFAP</sequence>
<organism evidence="2 3">
    <name type="scientific">Bugula neritina</name>
    <name type="common">Brown bryozoan</name>
    <name type="synonym">Sertularia neritina</name>
    <dbReference type="NCBI Taxonomy" id="10212"/>
    <lineage>
        <taxon>Eukaryota</taxon>
        <taxon>Metazoa</taxon>
        <taxon>Spiralia</taxon>
        <taxon>Lophotrochozoa</taxon>
        <taxon>Bryozoa</taxon>
        <taxon>Gymnolaemata</taxon>
        <taxon>Cheilostomatida</taxon>
        <taxon>Flustrina</taxon>
        <taxon>Buguloidea</taxon>
        <taxon>Bugulidae</taxon>
        <taxon>Bugula</taxon>
    </lineage>
</organism>
<keyword evidence="1" id="KW-0732">Signal</keyword>
<feature type="signal peptide" evidence="1">
    <location>
        <begin position="1"/>
        <end position="21"/>
    </location>
</feature>
<dbReference type="AlphaFoldDB" id="A0A7J7JUB3"/>
<gene>
    <name evidence="2" type="ORF">EB796_011727</name>
</gene>